<accession>A0ABN9SKJ1</accession>
<protein>
    <recommendedName>
        <fullName evidence="3">Integrase catalytic domain-containing protein</fullName>
    </recommendedName>
</protein>
<name>A0ABN9SKJ1_9DINO</name>
<gene>
    <name evidence="1" type="ORF">PCOR1329_LOCUS30315</name>
</gene>
<evidence type="ECO:0000313" key="2">
    <source>
        <dbReference type="Proteomes" id="UP001189429"/>
    </source>
</evidence>
<proteinExistence type="predicted"/>
<keyword evidence="2" id="KW-1185">Reference proteome</keyword>
<evidence type="ECO:0008006" key="3">
    <source>
        <dbReference type="Google" id="ProtNLM"/>
    </source>
</evidence>
<organism evidence="1 2">
    <name type="scientific">Prorocentrum cordatum</name>
    <dbReference type="NCBI Taxonomy" id="2364126"/>
    <lineage>
        <taxon>Eukaryota</taxon>
        <taxon>Sar</taxon>
        <taxon>Alveolata</taxon>
        <taxon>Dinophyceae</taxon>
        <taxon>Prorocentrales</taxon>
        <taxon>Prorocentraceae</taxon>
        <taxon>Prorocentrum</taxon>
    </lineage>
</organism>
<dbReference type="Proteomes" id="UP001189429">
    <property type="component" value="Unassembled WGS sequence"/>
</dbReference>
<sequence>MERFCESLALAGCSPAAGRSVVYADNRRQALVDLDPVAEALKGWSKLMRKFAVKPCPEEVIFIALHWLAENDGLEAAAAGTLQSDLYARPSGIFDLRREGAVAPSARAGAAHRKWAIASGSSGQGKRTKTGNVDERVVCGTRSREWLVEVLSMLYRATAQGAPRFPKLTLADNGKGFQR</sequence>
<comment type="caution">
    <text evidence="1">The sequence shown here is derived from an EMBL/GenBank/DDBJ whole genome shotgun (WGS) entry which is preliminary data.</text>
</comment>
<evidence type="ECO:0000313" key="1">
    <source>
        <dbReference type="EMBL" id="CAK0832251.1"/>
    </source>
</evidence>
<reference evidence="1" key="1">
    <citation type="submission" date="2023-10" db="EMBL/GenBank/DDBJ databases">
        <authorList>
            <person name="Chen Y."/>
            <person name="Shah S."/>
            <person name="Dougan E. K."/>
            <person name="Thang M."/>
            <person name="Chan C."/>
        </authorList>
    </citation>
    <scope>NUCLEOTIDE SEQUENCE [LARGE SCALE GENOMIC DNA]</scope>
</reference>
<dbReference type="EMBL" id="CAUYUJ010011614">
    <property type="protein sequence ID" value="CAK0832251.1"/>
    <property type="molecule type" value="Genomic_DNA"/>
</dbReference>